<organism evidence="6 7">
    <name type="scientific">Halomarinibacterium sedimenti</name>
    <dbReference type="NCBI Taxonomy" id="2857106"/>
    <lineage>
        <taxon>Bacteria</taxon>
        <taxon>Pseudomonadati</taxon>
        <taxon>Bacteroidota</taxon>
        <taxon>Flavobacteriia</taxon>
        <taxon>Flavobacteriales</taxon>
        <taxon>Flavobacteriaceae</taxon>
        <taxon>Halomarinibacterium</taxon>
    </lineage>
</organism>
<feature type="transmembrane region" description="Helical" evidence="4">
    <location>
        <begin position="293"/>
        <end position="312"/>
    </location>
</feature>
<dbReference type="Pfam" id="PF00535">
    <property type="entry name" value="Glycos_transf_2"/>
    <property type="match status" value="1"/>
</dbReference>
<evidence type="ECO:0000256" key="1">
    <source>
        <dbReference type="ARBA" id="ARBA00006739"/>
    </source>
</evidence>
<proteinExistence type="inferred from homology"/>
<protein>
    <submittedName>
        <fullName evidence="6">Glycosyltransferase</fullName>
        <ecNumber evidence="6">2.4.-.-</ecNumber>
    </submittedName>
</protein>
<evidence type="ECO:0000256" key="2">
    <source>
        <dbReference type="ARBA" id="ARBA00022676"/>
    </source>
</evidence>
<dbReference type="PANTHER" id="PTHR43630:SF1">
    <property type="entry name" value="POLY-BETA-1,6-N-ACETYL-D-GLUCOSAMINE SYNTHASE"/>
    <property type="match status" value="1"/>
</dbReference>
<dbReference type="InterPro" id="IPR001173">
    <property type="entry name" value="Glyco_trans_2-like"/>
</dbReference>
<keyword evidence="2 6" id="KW-0328">Glycosyltransferase</keyword>
<dbReference type="GO" id="GO:0016757">
    <property type="term" value="F:glycosyltransferase activity"/>
    <property type="evidence" value="ECO:0007669"/>
    <property type="project" value="UniProtKB-KW"/>
</dbReference>
<dbReference type="Proteomes" id="UP001138686">
    <property type="component" value="Unassembled WGS sequence"/>
</dbReference>
<feature type="transmembrane region" description="Helical" evidence="4">
    <location>
        <begin position="324"/>
        <end position="343"/>
    </location>
</feature>
<dbReference type="RefSeq" id="WP_219050925.1">
    <property type="nucleotide sequence ID" value="NZ_JAHWDP010000001.1"/>
</dbReference>
<accession>A0A9X1JUS7</accession>
<sequence>MGWIFYGIKRHPAFFPKNNAQKTSFSIIIPFRNEEKHLPFLLKTLLNVKYDLTKFEILFVDDDSSDTSVEIIHTFLKDAPLYFEILSNKRYSNSPKKDAISLAAKQARHSWIVTTDADCKIPEKWLVLLDAFIQKEHPKMVCMPVFLERDDSFLKQYQFFDVLSLQATTLGGFGNNIPLLCNGANLAYKKNAFFEVAGFINNDKHASGDDIFLMEKIKALYPNKIKYLKNPEAAIITHCVESWEEIIQQRIRWASKTKYLKNAAVSLVGGIALLTNLTLVISLIFSFIFPLKILYFALFILLKIMLDSIILVVEARFLKLKINLFYVFLSSFVYSFMVVWVVLNSFHGAYQWKDRTFKK</sequence>
<feature type="transmembrane region" description="Helical" evidence="4">
    <location>
        <begin position="259"/>
        <end position="287"/>
    </location>
</feature>
<evidence type="ECO:0000256" key="4">
    <source>
        <dbReference type="SAM" id="Phobius"/>
    </source>
</evidence>
<feature type="domain" description="Glycosyltransferase 2-like" evidence="5">
    <location>
        <begin position="26"/>
        <end position="158"/>
    </location>
</feature>
<evidence type="ECO:0000313" key="7">
    <source>
        <dbReference type="Proteomes" id="UP001138686"/>
    </source>
</evidence>
<comment type="similarity">
    <text evidence="1">Belongs to the glycosyltransferase 2 family.</text>
</comment>
<keyword evidence="3 6" id="KW-0808">Transferase</keyword>
<keyword evidence="4" id="KW-0812">Transmembrane</keyword>
<comment type="caution">
    <text evidence="6">The sequence shown here is derived from an EMBL/GenBank/DDBJ whole genome shotgun (WGS) entry which is preliminary data.</text>
</comment>
<dbReference type="EMBL" id="JAHWDP010000001">
    <property type="protein sequence ID" value="MBW2936950.1"/>
    <property type="molecule type" value="Genomic_DNA"/>
</dbReference>
<dbReference type="PANTHER" id="PTHR43630">
    <property type="entry name" value="POLY-BETA-1,6-N-ACETYL-D-GLUCOSAMINE SYNTHASE"/>
    <property type="match status" value="1"/>
</dbReference>
<gene>
    <name evidence="6" type="ORF">KXJ69_02465</name>
</gene>
<evidence type="ECO:0000313" key="6">
    <source>
        <dbReference type="EMBL" id="MBW2936950.1"/>
    </source>
</evidence>
<dbReference type="EC" id="2.4.-.-" evidence="6"/>
<keyword evidence="4" id="KW-0472">Membrane</keyword>
<keyword evidence="7" id="KW-1185">Reference proteome</keyword>
<dbReference type="AlphaFoldDB" id="A0A9X1JUS7"/>
<keyword evidence="4" id="KW-1133">Transmembrane helix</keyword>
<reference evidence="6" key="1">
    <citation type="submission" date="2021-07" db="EMBL/GenBank/DDBJ databases">
        <title>Aureisphaera sp. CAU 1614 isolated from sea sediment.</title>
        <authorList>
            <person name="Kim W."/>
        </authorList>
    </citation>
    <scope>NUCLEOTIDE SEQUENCE</scope>
    <source>
        <strain evidence="6">CAU 1614</strain>
    </source>
</reference>
<evidence type="ECO:0000256" key="3">
    <source>
        <dbReference type="ARBA" id="ARBA00022679"/>
    </source>
</evidence>
<evidence type="ECO:0000259" key="5">
    <source>
        <dbReference type="Pfam" id="PF00535"/>
    </source>
</evidence>
<name>A0A9X1JUS7_9FLAO</name>